<proteinExistence type="inferred from homology"/>
<sequence length="434" mass="47299">MMICHPGKSVSALLRRINALFILIALSLISAGTLVKEAIASDPIIVGCPLPIGFPQGLGAKQGFELAVKRINQKGGVWVGDERRPLKLVVMDTRDLAAGTPVSESLLAVERLILQKKADFLLGGPIRSEAALAVMDLIAAHKKVSIITAGAITPGYTGRIKQNHDKYKYLFRLSANAVSFVGETLTFFGHMKEKFGFRKVAIMVQDVLHARQMAKFVKGGLAKMGGWEVEEPMIYPTGAMDYSTGLLKIRRQKPQVVFVWMDHPEVSILIKQAYDFKLPALLVGKLGGLSDPDFWKASAGKCMTTIGAEMKSGSLPSSALAGSQGFYDETVKMNGKGPVNEWMGTSFIGVYVLAEAIERAGTLNADAVIKELEKTDRPSLIGRIKFDPGSHQVIEKLDPDKGAISMWAQWQAGKRVPVFPPEIAEEVILPPWMK</sequence>
<evidence type="ECO:0000256" key="2">
    <source>
        <dbReference type="ARBA" id="ARBA00022729"/>
    </source>
</evidence>
<feature type="domain" description="Leucine-binding protein" evidence="3">
    <location>
        <begin position="56"/>
        <end position="396"/>
    </location>
</feature>
<reference evidence="4" key="1">
    <citation type="submission" date="2019-01" db="EMBL/GenBank/DDBJ databases">
        <authorList>
            <consortium name="Genoscope - CEA"/>
            <person name="William W."/>
        </authorList>
    </citation>
    <scope>NUCLEOTIDE SEQUENCE</scope>
    <source>
        <strain evidence="4">CR-1</strain>
    </source>
</reference>
<dbReference type="PANTHER" id="PTHR30483">
    <property type="entry name" value="LEUCINE-SPECIFIC-BINDING PROTEIN"/>
    <property type="match status" value="1"/>
</dbReference>
<dbReference type="InterPro" id="IPR028081">
    <property type="entry name" value="Leu-bd"/>
</dbReference>
<name>A0A484HF02_9BACT</name>
<dbReference type="Pfam" id="PF13458">
    <property type="entry name" value="Peripla_BP_6"/>
    <property type="match status" value="1"/>
</dbReference>
<protein>
    <submittedName>
        <fullName evidence="4">ABC transporter substrate-binding protein</fullName>
    </submittedName>
</protein>
<dbReference type="EMBL" id="CAACVI010000002">
    <property type="protein sequence ID" value="VEN73018.1"/>
    <property type="molecule type" value="Genomic_DNA"/>
</dbReference>
<dbReference type="InterPro" id="IPR028082">
    <property type="entry name" value="Peripla_BP_I"/>
</dbReference>
<evidence type="ECO:0000313" key="4">
    <source>
        <dbReference type="EMBL" id="VEN73018.1"/>
    </source>
</evidence>
<dbReference type="InterPro" id="IPR051010">
    <property type="entry name" value="BCAA_transport"/>
</dbReference>
<dbReference type="SUPFAM" id="SSF53822">
    <property type="entry name" value="Periplasmic binding protein-like I"/>
    <property type="match status" value="1"/>
</dbReference>
<evidence type="ECO:0000259" key="3">
    <source>
        <dbReference type="Pfam" id="PF13458"/>
    </source>
</evidence>
<dbReference type="CDD" id="cd06345">
    <property type="entry name" value="PBP1_ABC_ligand_binding-like"/>
    <property type="match status" value="1"/>
</dbReference>
<comment type="similarity">
    <text evidence="1">Belongs to the leucine-binding protein family.</text>
</comment>
<accession>A0A484HF02</accession>
<keyword evidence="2" id="KW-0732">Signal</keyword>
<gene>
    <name evidence="4" type="ORF">EPICR_100064</name>
</gene>
<evidence type="ECO:0000256" key="1">
    <source>
        <dbReference type="ARBA" id="ARBA00010062"/>
    </source>
</evidence>
<dbReference type="PANTHER" id="PTHR30483:SF6">
    <property type="entry name" value="PERIPLASMIC BINDING PROTEIN OF ABC TRANSPORTER FOR NATURAL AMINO ACIDS"/>
    <property type="match status" value="1"/>
</dbReference>
<organism evidence="4">
    <name type="scientific">uncultured Desulfobacteraceae bacterium</name>
    <dbReference type="NCBI Taxonomy" id="218296"/>
    <lineage>
        <taxon>Bacteria</taxon>
        <taxon>Pseudomonadati</taxon>
        <taxon>Thermodesulfobacteriota</taxon>
        <taxon>Desulfobacteria</taxon>
        <taxon>Desulfobacterales</taxon>
        <taxon>Desulfobacteraceae</taxon>
        <taxon>environmental samples</taxon>
    </lineage>
</organism>
<dbReference type="Gene3D" id="3.40.50.2300">
    <property type="match status" value="2"/>
</dbReference>
<dbReference type="AlphaFoldDB" id="A0A484HF02"/>